<dbReference type="EC" id="2.7.13.3" evidence="2"/>
<dbReference type="Pfam" id="PF02518">
    <property type="entry name" value="HATPase_c"/>
    <property type="match status" value="1"/>
</dbReference>
<keyword evidence="8" id="KW-0902">Two-component regulatory system</keyword>
<keyword evidence="3 9" id="KW-0597">Phosphoprotein</keyword>
<dbReference type="Gene3D" id="1.10.287.130">
    <property type="match status" value="1"/>
</dbReference>
<dbReference type="InterPro" id="IPR000700">
    <property type="entry name" value="PAS-assoc_C"/>
</dbReference>
<dbReference type="EMBL" id="AP021875">
    <property type="protein sequence ID" value="BBO73959.1"/>
    <property type="molecule type" value="Genomic_DNA"/>
</dbReference>
<dbReference type="AlphaFoldDB" id="A0A5K7Z148"/>
<keyword evidence="7" id="KW-0067">ATP-binding</keyword>
<dbReference type="InterPro" id="IPR013656">
    <property type="entry name" value="PAS_4"/>
</dbReference>
<protein>
    <recommendedName>
        <fullName evidence="2">histidine kinase</fullName>
        <ecNumber evidence="2">2.7.13.3</ecNumber>
    </recommendedName>
</protein>
<dbReference type="Pfam" id="PF08448">
    <property type="entry name" value="PAS_4"/>
    <property type="match status" value="1"/>
</dbReference>
<evidence type="ECO:0000256" key="7">
    <source>
        <dbReference type="ARBA" id="ARBA00022840"/>
    </source>
</evidence>
<dbReference type="Pfam" id="PF00072">
    <property type="entry name" value="Response_reg"/>
    <property type="match status" value="1"/>
</dbReference>
<feature type="domain" description="PAC" evidence="13">
    <location>
        <begin position="82"/>
        <end position="135"/>
    </location>
</feature>
<keyword evidence="15" id="KW-1185">Reference proteome</keyword>
<dbReference type="InterPro" id="IPR036097">
    <property type="entry name" value="HisK_dim/P_sf"/>
</dbReference>
<dbReference type="InterPro" id="IPR000014">
    <property type="entry name" value="PAS"/>
</dbReference>
<dbReference type="PROSITE" id="PS50110">
    <property type="entry name" value="RESPONSE_REGULATORY"/>
    <property type="match status" value="1"/>
</dbReference>
<feature type="domain" description="Histidine kinase" evidence="10">
    <location>
        <begin position="400"/>
        <end position="624"/>
    </location>
</feature>
<dbReference type="InterPro" id="IPR011006">
    <property type="entry name" value="CheY-like_superfamily"/>
</dbReference>
<evidence type="ECO:0000256" key="5">
    <source>
        <dbReference type="ARBA" id="ARBA00022741"/>
    </source>
</evidence>
<evidence type="ECO:0000256" key="3">
    <source>
        <dbReference type="ARBA" id="ARBA00022553"/>
    </source>
</evidence>
<dbReference type="GO" id="GO:0000155">
    <property type="term" value="F:phosphorelay sensor kinase activity"/>
    <property type="evidence" value="ECO:0007669"/>
    <property type="project" value="InterPro"/>
</dbReference>
<dbReference type="Pfam" id="PF13426">
    <property type="entry name" value="PAS_9"/>
    <property type="match status" value="1"/>
</dbReference>
<feature type="domain" description="PAS" evidence="12">
    <location>
        <begin position="136"/>
        <end position="178"/>
    </location>
</feature>
<evidence type="ECO:0000256" key="4">
    <source>
        <dbReference type="ARBA" id="ARBA00022679"/>
    </source>
</evidence>
<dbReference type="CDD" id="cd00130">
    <property type="entry name" value="PAS"/>
    <property type="match status" value="3"/>
</dbReference>
<organism evidence="14 15">
    <name type="scientific">Desulfosarcina widdelii</name>
    <dbReference type="NCBI Taxonomy" id="947919"/>
    <lineage>
        <taxon>Bacteria</taxon>
        <taxon>Pseudomonadati</taxon>
        <taxon>Thermodesulfobacteriota</taxon>
        <taxon>Desulfobacteria</taxon>
        <taxon>Desulfobacterales</taxon>
        <taxon>Desulfosarcinaceae</taxon>
        <taxon>Desulfosarcina</taxon>
    </lineage>
</organism>
<dbReference type="SUPFAM" id="SSF47384">
    <property type="entry name" value="Homodimeric domain of signal transducing histidine kinase"/>
    <property type="match status" value="1"/>
</dbReference>
<sequence>MDAVDPRSKNKQSFLESVLDTIQDGVFLLDHDLNILQVNRWMEEMYADSMPLVGKPCHVVLKNRHEDCQQCPCRRSIQMKRPHIEVLAIPNGATPNRWFEVSVTRFEGPVDRQVRAIGQVRDITERKQAERFLEEEISRRRILVEQSSDGIVVLEQNGKVLEANLEFAHMLGYSLEEVHELHVWDWDAQWNRQELLEMLRTIDERGDHFETRHRRKDGSLYDVEISTNGAVYRGQKLIFCVCRDISERVAERKKIEADLRLTRFSFDKASIGIFQTGEDARILDANPHACRLLGYDRQELCRMSLYDIEPGLSEVNRSDLWQQLIENGSVNFEAQLRCKDGTFIPVDIAAKLFEFEGERHSISFVQDLTEKKNHEKQEAVMEGHLRQAQRMEALGTLAGGIAHDFNNIIAAIYGYAELAQLRCPEKSKLRHYVEQITTASVRGKNLVQQILTFSRRGKTQKRIIDVSSVVEEALTLIRATFPSTIEIRQDISAGLGDVLADETQIHQVVMNLCANAYQAMGKDGGLLEMSLTAVTVGTYDSSCYPVISPGRYLKLVVADTGQGMERADMDRIFDPYFTTKKTGEGTGMGLSTVHGIVKDHGGSIKVYSQPGVGTTIQVFLPLSESAGQPSRADTASFSPGRGVILFVDDEAQLRDIGSELLEGLGYLVETRVDPMGTIEAFRLNPLKYDLLITDWTMPQMTGGKLARKVRKIRPDIPIILCTGLPAAIDDTDLKEVGVRHVLPKPVALNRLAAAVTKTLEDRPVNR</sequence>
<gene>
    <name evidence="14" type="ORF">DSCW_13760</name>
</gene>
<dbReference type="InterPro" id="IPR013767">
    <property type="entry name" value="PAS_fold"/>
</dbReference>
<dbReference type="Gene3D" id="3.30.565.10">
    <property type="entry name" value="Histidine kinase-like ATPase, C-terminal domain"/>
    <property type="match status" value="1"/>
</dbReference>
<feature type="domain" description="PAS" evidence="12">
    <location>
        <begin position="258"/>
        <end position="300"/>
    </location>
</feature>
<evidence type="ECO:0000313" key="14">
    <source>
        <dbReference type="EMBL" id="BBO73959.1"/>
    </source>
</evidence>
<dbReference type="PANTHER" id="PTHR43065:SF42">
    <property type="entry name" value="TWO-COMPONENT SENSOR PPRA"/>
    <property type="match status" value="1"/>
</dbReference>
<evidence type="ECO:0000256" key="6">
    <source>
        <dbReference type="ARBA" id="ARBA00022777"/>
    </source>
</evidence>
<dbReference type="SUPFAM" id="SSF55874">
    <property type="entry name" value="ATPase domain of HSP90 chaperone/DNA topoisomerase II/histidine kinase"/>
    <property type="match status" value="1"/>
</dbReference>
<dbReference type="Proteomes" id="UP000427769">
    <property type="component" value="Chromosome"/>
</dbReference>
<accession>A0A5K7Z148</accession>
<dbReference type="InterPro" id="IPR003594">
    <property type="entry name" value="HATPase_dom"/>
</dbReference>
<evidence type="ECO:0000256" key="8">
    <source>
        <dbReference type="ARBA" id="ARBA00023012"/>
    </source>
</evidence>
<dbReference type="SMART" id="SM00091">
    <property type="entry name" value="PAS"/>
    <property type="match status" value="3"/>
</dbReference>
<dbReference type="KEGG" id="dwd:DSCW_13760"/>
<dbReference type="CDD" id="cd00156">
    <property type="entry name" value="REC"/>
    <property type="match status" value="1"/>
</dbReference>
<keyword evidence="5" id="KW-0547">Nucleotide-binding</keyword>
<dbReference type="PANTHER" id="PTHR43065">
    <property type="entry name" value="SENSOR HISTIDINE KINASE"/>
    <property type="match status" value="1"/>
</dbReference>
<keyword evidence="4" id="KW-0808">Transferase</keyword>
<evidence type="ECO:0000259" key="12">
    <source>
        <dbReference type="PROSITE" id="PS50112"/>
    </source>
</evidence>
<evidence type="ECO:0000259" key="10">
    <source>
        <dbReference type="PROSITE" id="PS50109"/>
    </source>
</evidence>
<dbReference type="InterPro" id="IPR036890">
    <property type="entry name" value="HATPase_C_sf"/>
</dbReference>
<evidence type="ECO:0000256" key="1">
    <source>
        <dbReference type="ARBA" id="ARBA00000085"/>
    </source>
</evidence>
<dbReference type="PROSITE" id="PS50109">
    <property type="entry name" value="HIS_KIN"/>
    <property type="match status" value="1"/>
</dbReference>
<dbReference type="InterPro" id="IPR003661">
    <property type="entry name" value="HisK_dim/P_dom"/>
</dbReference>
<dbReference type="NCBIfam" id="TIGR00229">
    <property type="entry name" value="sensory_box"/>
    <property type="match status" value="3"/>
</dbReference>
<evidence type="ECO:0000259" key="11">
    <source>
        <dbReference type="PROSITE" id="PS50110"/>
    </source>
</evidence>
<dbReference type="PROSITE" id="PS50112">
    <property type="entry name" value="PAS"/>
    <property type="match status" value="2"/>
</dbReference>
<evidence type="ECO:0000256" key="9">
    <source>
        <dbReference type="PROSITE-ProRule" id="PRU00169"/>
    </source>
</evidence>
<name>A0A5K7Z148_9BACT</name>
<dbReference type="SUPFAM" id="SSF52172">
    <property type="entry name" value="CheY-like"/>
    <property type="match status" value="1"/>
</dbReference>
<dbReference type="SMART" id="SM00086">
    <property type="entry name" value="PAC"/>
    <property type="match status" value="3"/>
</dbReference>
<evidence type="ECO:0000313" key="15">
    <source>
        <dbReference type="Proteomes" id="UP000427769"/>
    </source>
</evidence>
<keyword evidence="6 14" id="KW-0418">Kinase</keyword>
<dbReference type="Gene3D" id="3.30.450.20">
    <property type="entry name" value="PAS domain"/>
    <property type="match status" value="3"/>
</dbReference>
<comment type="catalytic activity">
    <reaction evidence="1">
        <text>ATP + protein L-histidine = ADP + protein N-phospho-L-histidine.</text>
        <dbReference type="EC" id="2.7.13.3"/>
    </reaction>
</comment>
<reference evidence="14 15" key="1">
    <citation type="submission" date="2019-11" db="EMBL/GenBank/DDBJ databases">
        <title>Comparative genomics of hydrocarbon-degrading Desulfosarcina strains.</title>
        <authorList>
            <person name="Watanabe M."/>
            <person name="Kojima H."/>
            <person name="Fukui M."/>
        </authorList>
    </citation>
    <scope>NUCLEOTIDE SEQUENCE [LARGE SCALE GENOMIC DNA]</scope>
    <source>
        <strain evidence="14 15">PP31</strain>
    </source>
</reference>
<dbReference type="CDD" id="cd00082">
    <property type="entry name" value="HisKA"/>
    <property type="match status" value="1"/>
</dbReference>
<evidence type="ECO:0000256" key="2">
    <source>
        <dbReference type="ARBA" id="ARBA00012438"/>
    </source>
</evidence>
<feature type="modified residue" description="4-aspartylphosphate" evidence="9">
    <location>
        <position position="694"/>
    </location>
</feature>
<dbReference type="PRINTS" id="PR00344">
    <property type="entry name" value="BCTRLSENSOR"/>
</dbReference>
<dbReference type="Gene3D" id="3.40.50.2300">
    <property type="match status" value="1"/>
</dbReference>
<dbReference type="InterPro" id="IPR001610">
    <property type="entry name" value="PAC"/>
</dbReference>
<dbReference type="SMART" id="SM00388">
    <property type="entry name" value="HisKA"/>
    <property type="match status" value="1"/>
</dbReference>
<dbReference type="PROSITE" id="PS50113">
    <property type="entry name" value="PAC"/>
    <property type="match status" value="1"/>
</dbReference>
<dbReference type="InterPro" id="IPR001789">
    <property type="entry name" value="Sig_transdc_resp-reg_receiver"/>
</dbReference>
<dbReference type="InterPro" id="IPR035965">
    <property type="entry name" value="PAS-like_dom_sf"/>
</dbReference>
<proteinExistence type="predicted"/>
<dbReference type="InterPro" id="IPR005467">
    <property type="entry name" value="His_kinase_dom"/>
</dbReference>
<dbReference type="SUPFAM" id="SSF55785">
    <property type="entry name" value="PYP-like sensor domain (PAS domain)"/>
    <property type="match status" value="3"/>
</dbReference>
<dbReference type="InterPro" id="IPR004358">
    <property type="entry name" value="Sig_transdc_His_kin-like_C"/>
</dbReference>
<dbReference type="SMART" id="SM00387">
    <property type="entry name" value="HATPase_c"/>
    <property type="match status" value="1"/>
</dbReference>
<dbReference type="Pfam" id="PF00989">
    <property type="entry name" value="PAS"/>
    <property type="match status" value="1"/>
</dbReference>
<evidence type="ECO:0000259" key="13">
    <source>
        <dbReference type="PROSITE" id="PS50113"/>
    </source>
</evidence>
<dbReference type="SMART" id="SM00448">
    <property type="entry name" value="REC"/>
    <property type="match status" value="1"/>
</dbReference>
<dbReference type="Pfam" id="PF00512">
    <property type="entry name" value="HisKA"/>
    <property type="match status" value="1"/>
</dbReference>
<feature type="domain" description="Response regulatory" evidence="11">
    <location>
        <begin position="643"/>
        <end position="759"/>
    </location>
</feature>